<keyword evidence="2" id="KW-1185">Reference proteome</keyword>
<dbReference type="Proteomes" id="UP001140949">
    <property type="component" value="Unassembled WGS sequence"/>
</dbReference>
<evidence type="ECO:0000313" key="2">
    <source>
        <dbReference type="Proteomes" id="UP001140949"/>
    </source>
</evidence>
<proteinExistence type="predicted"/>
<dbReference type="EMBL" id="JANAVB010021600">
    <property type="protein sequence ID" value="KAJ6825569.1"/>
    <property type="molecule type" value="Genomic_DNA"/>
</dbReference>
<dbReference type="AlphaFoldDB" id="A0AAX6GA88"/>
<organism evidence="1 2">
    <name type="scientific">Iris pallida</name>
    <name type="common">Sweet iris</name>
    <dbReference type="NCBI Taxonomy" id="29817"/>
    <lineage>
        <taxon>Eukaryota</taxon>
        <taxon>Viridiplantae</taxon>
        <taxon>Streptophyta</taxon>
        <taxon>Embryophyta</taxon>
        <taxon>Tracheophyta</taxon>
        <taxon>Spermatophyta</taxon>
        <taxon>Magnoliopsida</taxon>
        <taxon>Liliopsida</taxon>
        <taxon>Asparagales</taxon>
        <taxon>Iridaceae</taxon>
        <taxon>Iridoideae</taxon>
        <taxon>Irideae</taxon>
        <taxon>Iris</taxon>
    </lineage>
</organism>
<name>A0AAX6GA88_IRIPA</name>
<comment type="caution">
    <text evidence="1">The sequence shown here is derived from an EMBL/GenBank/DDBJ whole genome shotgun (WGS) entry which is preliminary data.</text>
</comment>
<reference evidence="1" key="1">
    <citation type="journal article" date="2023" name="GigaByte">
        <title>Genome assembly of the bearded iris, Iris pallida Lam.</title>
        <authorList>
            <person name="Bruccoleri R.E."/>
            <person name="Oakeley E.J."/>
            <person name="Faust A.M.E."/>
            <person name="Altorfer M."/>
            <person name="Dessus-Babus S."/>
            <person name="Burckhardt D."/>
            <person name="Oertli M."/>
            <person name="Naumann U."/>
            <person name="Petersen F."/>
            <person name="Wong J."/>
        </authorList>
    </citation>
    <scope>NUCLEOTIDE SEQUENCE</scope>
    <source>
        <strain evidence="1">GSM-AAB239-AS_SAM_17_03QT</strain>
    </source>
</reference>
<protein>
    <submittedName>
        <fullName evidence="1">Uncharacterized protein</fullName>
    </submittedName>
</protein>
<sequence length="77" mass="8843">MLPSLSSLELPLTSSRLPQIALRSFVTDETKRRRGWEFPSLSRHIQRYRSRKDTDDPPKGTSLIFLSNLSVLLILGF</sequence>
<evidence type="ECO:0000313" key="1">
    <source>
        <dbReference type="EMBL" id="KAJ6825569.1"/>
    </source>
</evidence>
<reference evidence="1" key="2">
    <citation type="submission" date="2023-04" db="EMBL/GenBank/DDBJ databases">
        <authorList>
            <person name="Bruccoleri R.E."/>
            <person name="Oakeley E.J."/>
            <person name="Faust A.-M."/>
            <person name="Dessus-Babus S."/>
            <person name="Altorfer M."/>
            <person name="Burckhardt D."/>
            <person name="Oertli M."/>
            <person name="Naumann U."/>
            <person name="Petersen F."/>
            <person name="Wong J."/>
        </authorList>
    </citation>
    <scope>NUCLEOTIDE SEQUENCE</scope>
    <source>
        <strain evidence="1">GSM-AAB239-AS_SAM_17_03QT</strain>
        <tissue evidence="1">Leaf</tissue>
    </source>
</reference>
<accession>A0AAX6GA88</accession>
<gene>
    <name evidence="1" type="ORF">M6B38_376800</name>
</gene>